<dbReference type="AlphaFoldDB" id="A0A3B1B6K2"/>
<dbReference type="EMBL" id="UOFR01000078">
    <property type="protein sequence ID" value="VAX00727.1"/>
    <property type="molecule type" value="Genomic_DNA"/>
</dbReference>
<accession>A0A3B1B6K2</accession>
<gene>
    <name evidence="6" type="ORF">MNBD_GAMMA21-272</name>
</gene>
<dbReference type="InterPro" id="IPR017585">
    <property type="entry name" value="SAF_FlgA"/>
</dbReference>
<dbReference type="InterPro" id="IPR041231">
    <property type="entry name" value="FlgA_N"/>
</dbReference>
<dbReference type="InterPro" id="IPR013974">
    <property type="entry name" value="SAF"/>
</dbReference>
<dbReference type="GO" id="GO:0042597">
    <property type="term" value="C:periplasmic space"/>
    <property type="evidence" value="ECO:0007669"/>
    <property type="project" value="UniProtKB-SubCell"/>
</dbReference>
<evidence type="ECO:0000313" key="6">
    <source>
        <dbReference type="EMBL" id="VAX00727.1"/>
    </source>
</evidence>
<name>A0A3B1B6K2_9ZZZZ</name>
<dbReference type="Gene3D" id="3.90.1210.10">
    <property type="entry name" value="Antifreeze-like/N-acetylneuraminic acid synthase C-terminal domain"/>
    <property type="match status" value="1"/>
</dbReference>
<sequence>MNRNVNNLFATCKYWLTVILMATFALYITGNTLASTVLQEHRSLQTAVKHYINDNLADKYELTLKFGRLDKRLRLKKCQTELKVFTTGNRTPIGPTSIGVRCENPSWRVRLPVHVYAYTDILVAKHPIPRGEMITKNHLIYERHDVGRYHAGVYTDMKNLIGMVAKRPIRNTAVITAQMVKPRLLVTRGEMITIIAEGNGLKIRTSGKALMDGQHGQVIRIVNNRSGRKLSGEVVARSTVRVKM</sequence>
<dbReference type="Pfam" id="PF17656">
    <property type="entry name" value="ChapFlgA_N"/>
    <property type="match status" value="1"/>
</dbReference>
<dbReference type="PANTHER" id="PTHR36307">
    <property type="entry name" value="FLAGELLA BASAL BODY P-RING FORMATION PROTEIN FLGA"/>
    <property type="match status" value="1"/>
</dbReference>
<keyword evidence="3" id="KW-0574">Periplasm</keyword>
<keyword evidence="4" id="KW-1133">Transmembrane helix</keyword>
<evidence type="ECO:0000259" key="5">
    <source>
        <dbReference type="SMART" id="SM00858"/>
    </source>
</evidence>
<comment type="subcellular location">
    <subcellularLocation>
        <location evidence="1">Periplasm</location>
    </subcellularLocation>
</comment>
<feature type="domain" description="SAF" evidence="5">
    <location>
        <begin position="119"/>
        <end position="181"/>
    </location>
</feature>
<dbReference type="Gene3D" id="2.30.30.760">
    <property type="match status" value="1"/>
</dbReference>
<feature type="transmembrane region" description="Helical" evidence="4">
    <location>
        <begin position="12"/>
        <end position="30"/>
    </location>
</feature>
<dbReference type="InterPro" id="IPR039246">
    <property type="entry name" value="Flagellar_FlgA"/>
</dbReference>
<evidence type="ECO:0000256" key="2">
    <source>
        <dbReference type="ARBA" id="ARBA00022729"/>
    </source>
</evidence>
<evidence type="ECO:0000256" key="4">
    <source>
        <dbReference type="SAM" id="Phobius"/>
    </source>
</evidence>
<keyword evidence="4" id="KW-0812">Transmembrane</keyword>
<evidence type="ECO:0000256" key="3">
    <source>
        <dbReference type="ARBA" id="ARBA00022764"/>
    </source>
</evidence>
<keyword evidence="4" id="KW-0472">Membrane</keyword>
<dbReference type="Pfam" id="PF13144">
    <property type="entry name" value="ChapFlgA"/>
    <property type="match status" value="1"/>
</dbReference>
<organism evidence="6">
    <name type="scientific">hydrothermal vent metagenome</name>
    <dbReference type="NCBI Taxonomy" id="652676"/>
    <lineage>
        <taxon>unclassified sequences</taxon>
        <taxon>metagenomes</taxon>
        <taxon>ecological metagenomes</taxon>
    </lineage>
</organism>
<dbReference type="CDD" id="cd11614">
    <property type="entry name" value="SAF_CpaB_FlgA_like"/>
    <property type="match status" value="1"/>
</dbReference>
<dbReference type="GO" id="GO:0044780">
    <property type="term" value="P:bacterial-type flagellum assembly"/>
    <property type="evidence" value="ECO:0007669"/>
    <property type="project" value="InterPro"/>
</dbReference>
<keyword evidence="2" id="KW-0732">Signal</keyword>
<protein>
    <recommendedName>
        <fullName evidence="5">SAF domain-containing protein</fullName>
    </recommendedName>
</protein>
<dbReference type="SMART" id="SM00858">
    <property type="entry name" value="SAF"/>
    <property type="match status" value="1"/>
</dbReference>
<proteinExistence type="predicted"/>
<evidence type="ECO:0000256" key="1">
    <source>
        <dbReference type="ARBA" id="ARBA00004418"/>
    </source>
</evidence>
<dbReference type="PANTHER" id="PTHR36307:SF1">
    <property type="entry name" value="FLAGELLA BASAL BODY P-RING FORMATION PROTEIN FLGA"/>
    <property type="match status" value="1"/>
</dbReference>
<dbReference type="NCBIfam" id="TIGR03170">
    <property type="entry name" value="flgA_cterm"/>
    <property type="match status" value="1"/>
</dbReference>
<reference evidence="6" key="1">
    <citation type="submission" date="2018-06" db="EMBL/GenBank/DDBJ databases">
        <authorList>
            <person name="Zhirakovskaya E."/>
        </authorList>
    </citation>
    <scope>NUCLEOTIDE SEQUENCE</scope>
</reference>